<dbReference type="InterPro" id="IPR013783">
    <property type="entry name" value="Ig-like_fold"/>
</dbReference>
<dbReference type="SMART" id="SM00409">
    <property type="entry name" value="IG"/>
    <property type="match status" value="2"/>
</dbReference>
<accession>A0A8B7P4Q7</accession>
<dbReference type="SMART" id="SM00408">
    <property type="entry name" value="IGc2"/>
    <property type="match status" value="2"/>
</dbReference>
<reference evidence="8" key="1">
    <citation type="submission" date="2025-08" db="UniProtKB">
        <authorList>
            <consortium name="RefSeq"/>
        </authorList>
    </citation>
    <scope>IDENTIFICATION</scope>
</reference>
<dbReference type="PROSITE" id="PS50835">
    <property type="entry name" value="IG_LIKE"/>
    <property type="match status" value="1"/>
</dbReference>
<keyword evidence="3" id="KW-1015">Disulfide bond</keyword>
<dbReference type="InterPro" id="IPR003598">
    <property type="entry name" value="Ig_sub2"/>
</dbReference>
<name>A0A8B7P4Q7_HYAAZ</name>
<evidence type="ECO:0000313" key="8">
    <source>
        <dbReference type="RefSeq" id="XP_018020942.2"/>
    </source>
</evidence>
<dbReference type="PANTHER" id="PTHR12231:SF253">
    <property type="entry name" value="DPR-INTERACTING PROTEIN ETA, ISOFORM B-RELATED"/>
    <property type="match status" value="1"/>
</dbReference>
<dbReference type="InterPro" id="IPR003599">
    <property type="entry name" value="Ig_sub"/>
</dbReference>
<dbReference type="InterPro" id="IPR013098">
    <property type="entry name" value="Ig_I-set"/>
</dbReference>
<feature type="signal peptide" evidence="5">
    <location>
        <begin position="1"/>
        <end position="24"/>
    </location>
</feature>
<dbReference type="Pfam" id="PF07679">
    <property type="entry name" value="I-set"/>
    <property type="match status" value="1"/>
</dbReference>
<dbReference type="KEGG" id="hazt:108677249"/>
<dbReference type="CDD" id="cd00096">
    <property type="entry name" value="Ig"/>
    <property type="match status" value="1"/>
</dbReference>
<dbReference type="PANTHER" id="PTHR12231">
    <property type="entry name" value="CTX-RELATED TYPE I TRANSMEMBRANE PROTEIN"/>
    <property type="match status" value="1"/>
</dbReference>
<feature type="domain" description="Ig-like" evidence="6">
    <location>
        <begin position="156"/>
        <end position="242"/>
    </location>
</feature>
<dbReference type="FunFam" id="2.60.40.10:FF:000032">
    <property type="entry name" value="palladin isoform X1"/>
    <property type="match status" value="1"/>
</dbReference>
<keyword evidence="4" id="KW-0393">Immunoglobulin domain</keyword>
<dbReference type="InterPro" id="IPR007110">
    <property type="entry name" value="Ig-like_dom"/>
</dbReference>
<feature type="non-terminal residue" evidence="8">
    <location>
        <position position="308"/>
    </location>
</feature>
<dbReference type="InterPro" id="IPR036179">
    <property type="entry name" value="Ig-like_dom_sf"/>
</dbReference>
<dbReference type="AlphaFoldDB" id="A0A8B7P4Q7"/>
<dbReference type="Proteomes" id="UP000694843">
    <property type="component" value="Unplaced"/>
</dbReference>
<organism evidence="7 8">
    <name type="scientific">Hyalella azteca</name>
    <name type="common">Amphipod</name>
    <dbReference type="NCBI Taxonomy" id="294128"/>
    <lineage>
        <taxon>Eukaryota</taxon>
        <taxon>Metazoa</taxon>
        <taxon>Ecdysozoa</taxon>
        <taxon>Arthropoda</taxon>
        <taxon>Crustacea</taxon>
        <taxon>Multicrustacea</taxon>
        <taxon>Malacostraca</taxon>
        <taxon>Eumalacostraca</taxon>
        <taxon>Peracarida</taxon>
        <taxon>Amphipoda</taxon>
        <taxon>Senticaudata</taxon>
        <taxon>Talitrida</taxon>
        <taxon>Talitroidea</taxon>
        <taxon>Hyalellidae</taxon>
        <taxon>Hyalella</taxon>
    </lineage>
</organism>
<evidence type="ECO:0000256" key="3">
    <source>
        <dbReference type="ARBA" id="ARBA00023157"/>
    </source>
</evidence>
<dbReference type="OrthoDB" id="10015491at2759"/>
<keyword evidence="1 5" id="KW-0732">Signal</keyword>
<evidence type="ECO:0000256" key="1">
    <source>
        <dbReference type="ARBA" id="ARBA00022729"/>
    </source>
</evidence>
<dbReference type="Gene3D" id="2.60.40.10">
    <property type="entry name" value="Immunoglobulins"/>
    <property type="match status" value="2"/>
</dbReference>
<dbReference type="SUPFAM" id="SSF48726">
    <property type="entry name" value="Immunoglobulin"/>
    <property type="match status" value="2"/>
</dbReference>
<evidence type="ECO:0000259" key="6">
    <source>
        <dbReference type="PROSITE" id="PS50835"/>
    </source>
</evidence>
<dbReference type="RefSeq" id="XP_018020942.2">
    <property type="nucleotide sequence ID" value="XM_018165453.2"/>
</dbReference>
<evidence type="ECO:0000256" key="2">
    <source>
        <dbReference type="ARBA" id="ARBA00022737"/>
    </source>
</evidence>
<protein>
    <submittedName>
        <fullName evidence="8">Lachesin</fullName>
    </submittedName>
</protein>
<evidence type="ECO:0000256" key="4">
    <source>
        <dbReference type="ARBA" id="ARBA00023319"/>
    </source>
</evidence>
<dbReference type="InterPro" id="IPR051170">
    <property type="entry name" value="Neural/epithelial_adhesion"/>
</dbReference>
<evidence type="ECO:0000313" key="7">
    <source>
        <dbReference type="Proteomes" id="UP000694843"/>
    </source>
</evidence>
<keyword evidence="7" id="KW-1185">Reference proteome</keyword>
<evidence type="ECO:0000256" key="5">
    <source>
        <dbReference type="SAM" id="SignalP"/>
    </source>
</evidence>
<keyword evidence="2" id="KW-0677">Repeat</keyword>
<sequence>MSYSDRLAYFLYILIIVIIQQSACQHITSMTGGSDGQNLTATTVQADAGSNVSLLCQGAGDAVYWKKGKHNISSEDTRRIVSVEAVGSAVQNAVDATESTEAVPDTVAPAELRTTLRITNVSLRDAGHYHCVYVVDVDGETAAAEKALQLSVVSAPMLRLASNSSSAVAGAAAELSCTFEASPPPTVLWTRHNATLLPDHRLSVTSSSEGFLFLSKLSLLNASTADSGTYECTATSPAGTATGTSLLLVHELPEVQWTLARSLGPEDIQLQWTIPRHEEDVKDIEIWISDSGSEGGATRWKTLAGDTR</sequence>
<dbReference type="GeneID" id="108677249"/>
<proteinExistence type="predicted"/>
<gene>
    <name evidence="8" type="primary">LOC108677249</name>
</gene>
<feature type="chain" id="PRO_5037892478" evidence="5">
    <location>
        <begin position="25"/>
        <end position="308"/>
    </location>
</feature>